<evidence type="ECO:0000313" key="12">
    <source>
        <dbReference type="Proteomes" id="UP000288096"/>
    </source>
</evidence>
<dbReference type="Pfam" id="PF01435">
    <property type="entry name" value="Peptidase_M48"/>
    <property type="match status" value="1"/>
</dbReference>
<dbReference type="InterPro" id="IPR051156">
    <property type="entry name" value="Mito/Outer_Membr_Metalloprot"/>
</dbReference>
<evidence type="ECO:0000256" key="9">
    <source>
        <dbReference type="SAM" id="SignalP"/>
    </source>
</evidence>
<comment type="caution">
    <text evidence="11">The sequence shown here is derived from an EMBL/GenBank/DDBJ whole genome shotgun (WGS) entry which is preliminary data.</text>
</comment>
<dbReference type="PROSITE" id="PS50005">
    <property type="entry name" value="TPR"/>
    <property type="match status" value="2"/>
</dbReference>
<feature type="signal peptide" evidence="9">
    <location>
        <begin position="1"/>
        <end position="26"/>
    </location>
</feature>
<dbReference type="CDD" id="cd07333">
    <property type="entry name" value="M48C_bepA_like"/>
    <property type="match status" value="1"/>
</dbReference>
<name>A0A401G4C8_9BACT</name>
<feature type="chain" id="PRO_5019005129" evidence="9">
    <location>
        <begin position="27"/>
        <end position="497"/>
    </location>
</feature>
<organism evidence="11 12">
    <name type="scientific">Desulfonema ishimotonii</name>
    <dbReference type="NCBI Taxonomy" id="45657"/>
    <lineage>
        <taxon>Bacteria</taxon>
        <taxon>Pseudomonadati</taxon>
        <taxon>Thermodesulfobacteriota</taxon>
        <taxon>Desulfobacteria</taxon>
        <taxon>Desulfobacterales</taxon>
        <taxon>Desulfococcaceae</taxon>
        <taxon>Desulfonema</taxon>
    </lineage>
</organism>
<dbReference type="GO" id="GO:0004222">
    <property type="term" value="F:metalloendopeptidase activity"/>
    <property type="evidence" value="ECO:0007669"/>
    <property type="project" value="InterPro"/>
</dbReference>
<feature type="region of interest" description="Disordered" evidence="8">
    <location>
        <begin position="453"/>
        <end position="497"/>
    </location>
</feature>
<dbReference type="GO" id="GO:0051603">
    <property type="term" value="P:proteolysis involved in protein catabolic process"/>
    <property type="evidence" value="ECO:0007669"/>
    <property type="project" value="TreeGrafter"/>
</dbReference>
<evidence type="ECO:0000256" key="6">
    <source>
        <dbReference type="ARBA" id="ARBA00023049"/>
    </source>
</evidence>
<evidence type="ECO:0000256" key="1">
    <source>
        <dbReference type="ARBA" id="ARBA00001947"/>
    </source>
</evidence>
<dbReference type="PANTHER" id="PTHR22726">
    <property type="entry name" value="METALLOENDOPEPTIDASE OMA1"/>
    <property type="match status" value="1"/>
</dbReference>
<dbReference type="Pfam" id="PF14559">
    <property type="entry name" value="TPR_19"/>
    <property type="match status" value="1"/>
</dbReference>
<dbReference type="InterPro" id="IPR011990">
    <property type="entry name" value="TPR-like_helical_dom_sf"/>
</dbReference>
<reference evidence="12" key="2">
    <citation type="submission" date="2019-01" db="EMBL/GenBank/DDBJ databases">
        <title>Genome sequence of Desulfonema ishimotonii strain Tokyo 01.</title>
        <authorList>
            <person name="Fukui M."/>
        </authorList>
    </citation>
    <scope>NUCLEOTIDE SEQUENCE [LARGE SCALE GENOMIC DNA]</scope>
    <source>
        <strain evidence="12">Tokyo 01</strain>
    </source>
</reference>
<keyword evidence="3" id="KW-0479">Metal-binding</keyword>
<reference evidence="12" key="1">
    <citation type="submission" date="2017-11" db="EMBL/GenBank/DDBJ databases">
        <authorList>
            <person name="Watanabe M."/>
            <person name="Kojima H."/>
        </authorList>
    </citation>
    <scope>NUCLEOTIDE SEQUENCE [LARGE SCALE GENOMIC DNA]</scope>
    <source>
        <strain evidence="12">Tokyo 01</strain>
    </source>
</reference>
<dbReference type="InterPro" id="IPR001915">
    <property type="entry name" value="Peptidase_M48"/>
</dbReference>
<accession>A0A401G4C8</accession>
<evidence type="ECO:0000313" key="11">
    <source>
        <dbReference type="EMBL" id="GBC64097.1"/>
    </source>
</evidence>
<evidence type="ECO:0000256" key="5">
    <source>
        <dbReference type="ARBA" id="ARBA00022833"/>
    </source>
</evidence>
<dbReference type="AlphaFoldDB" id="A0A401G4C8"/>
<dbReference type="SMART" id="SM00028">
    <property type="entry name" value="TPR"/>
    <property type="match status" value="3"/>
</dbReference>
<gene>
    <name evidence="11" type="ORF">DENIS_5114</name>
</gene>
<keyword evidence="9" id="KW-0732">Signal</keyword>
<dbReference type="Gene3D" id="1.25.40.10">
    <property type="entry name" value="Tetratricopeptide repeat domain"/>
    <property type="match status" value="1"/>
</dbReference>
<feature type="domain" description="Peptidase M48" evidence="10">
    <location>
        <begin position="69"/>
        <end position="246"/>
    </location>
</feature>
<feature type="repeat" description="TPR" evidence="7">
    <location>
        <begin position="364"/>
        <end position="397"/>
    </location>
</feature>
<keyword evidence="5" id="KW-0862">Zinc</keyword>
<evidence type="ECO:0000256" key="2">
    <source>
        <dbReference type="ARBA" id="ARBA00022670"/>
    </source>
</evidence>
<proteinExistence type="predicted"/>
<dbReference type="GO" id="GO:0016020">
    <property type="term" value="C:membrane"/>
    <property type="evidence" value="ECO:0007669"/>
    <property type="project" value="TreeGrafter"/>
</dbReference>
<protein>
    <submittedName>
        <fullName evidence="11">Peptidase M48 Ste24p</fullName>
    </submittedName>
</protein>
<dbReference type="SUPFAM" id="SSF48452">
    <property type="entry name" value="TPR-like"/>
    <property type="match status" value="1"/>
</dbReference>
<evidence type="ECO:0000256" key="7">
    <source>
        <dbReference type="PROSITE-ProRule" id="PRU00339"/>
    </source>
</evidence>
<dbReference type="EMBL" id="BEXT01000001">
    <property type="protein sequence ID" value="GBC64097.1"/>
    <property type="molecule type" value="Genomic_DNA"/>
</dbReference>
<dbReference type="PANTHER" id="PTHR22726:SF1">
    <property type="entry name" value="METALLOENDOPEPTIDASE OMA1, MITOCHONDRIAL"/>
    <property type="match status" value="1"/>
</dbReference>
<evidence type="ECO:0000256" key="4">
    <source>
        <dbReference type="ARBA" id="ARBA00022801"/>
    </source>
</evidence>
<comment type="cofactor">
    <cofactor evidence="1">
        <name>Zn(2+)</name>
        <dbReference type="ChEBI" id="CHEBI:29105"/>
    </cofactor>
</comment>
<evidence type="ECO:0000256" key="3">
    <source>
        <dbReference type="ARBA" id="ARBA00022723"/>
    </source>
</evidence>
<sequence>MKILKKLTGLCMVFLLAGQICFPQNAQGISIREEEDLGREFMKIATKKYRYIRDPLITDYVNGVGHKLLATMPAQPFPYRFFVIRQDVFNAFAGPAGNIFVNSGLIEAMENEDELAGILAHEIIHVKARHISQKIERSSKMGLASLAGLVAGVFLGVGGAGAAAQAVTVGSMAATQSASLAYSRQDEMQADELGIQYLTRAGYNGEGLLTVLRKIRDTQWYGTDQVPSYLMTHPAVEDRIAYLDTWIEGHPRPPKKNAADKDRFRQIHTRLVAAYGDKEMALRKMTVALEKSPDNPLYNHGYGIALARNDNPKEGIIYVKKALQACPLDPCLLKDLGEIYFMDGQYKNAHAALEGSIGILPDDYETLFLLGRTRLELGMFTDAARAFERLLEKKPKYSQARYHLGEAYGKEGKLGDAHYHLGIYYRDRGEFRNAVFHLRQVLKYSNDPARKDEAEEMLSGLRTKASRQDAPPVQKPRSPFGPGQSGFNSGQNGKSAW</sequence>
<dbReference type="Proteomes" id="UP000288096">
    <property type="component" value="Unassembled WGS sequence"/>
</dbReference>
<evidence type="ECO:0000259" key="10">
    <source>
        <dbReference type="Pfam" id="PF01435"/>
    </source>
</evidence>
<dbReference type="InterPro" id="IPR019734">
    <property type="entry name" value="TPR_rpt"/>
</dbReference>
<keyword evidence="2" id="KW-0645">Protease</keyword>
<keyword evidence="12" id="KW-1185">Reference proteome</keyword>
<feature type="repeat" description="TPR" evidence="7">
    <location>
        <begin position="415"/>
        <end position="448"/>
    </location>
</feature>
<dbReference type="Gene3D" id="3.30.2010.10">
    <property type="entry name" value="Metalloproteases ('zincins'), catalytic domain"/>
    <property type="match status" value="1"/>
</dbReference>
<keyword evidence="7" id="KW-0802">TPR repeat</keyword>
<feature type="compositionally biased region" description="Polar residues" evidence="8">
    <location>
        <begin position="485"/>
        <end position="497"/>
    </location>
</feature>
<evidence type="ECO:0000256" key="8">
    <source>
        <dbReference type="SAM" id="MobiDB-lite"/>
    </source>
</evidence>
<dbReference type="GO" id="GO:0046872">
    <property type="term" value="F:metal ion binding"/>
    <property type="evidence" value="ECO:0007669"/>
    <property type="project" value="UniProtKB-KW"/>
</dbReference>
<keyword evidence="4" id="KW-0378">Hydrolase</keyword>
<keyword evidence="6" id="KW-0482">Metalloprotease</keyword>